<accession>B8FB35</accession>
<dbReference type="Pfam" id="PF07508">
    <property type="entry name" value="Recombinase"/>
    <property type="match status" value="1"/>
</dbReference>
<evidence type="ECO:0000313" key="3">
    <source>
        <dbReference type="Proteomes" id="UP000000739"/>
    </source>
</evidence>
<dbReference type="EMBL" id="CP001322">
    <property type="protein sequence ID" value="ACL04121.1"/>
    <property type="molecule type" value="Genomic_DNA"/>
</dbReference>
<dbReference type="InterPro" id="IPR011109">
    <property type="entry name" value="DNA_bind_recombinase_dom"/>
</dbReference>
<dbReference type="InterPro" id="IPR038109">
    <property type="entry name" value="DNA_bind_recomb_sf"/>
</dbReference>
<dbReference type="CDD" id="cd00338">
    <property type="entry name" value="Ser_Recombinase"/>
    <property type="match status" value="1"/>
</dbReference>
<dbReference type="HOGENOM" id="CLU_010686_0_2_7"/>
<dbReference type="SMART" id="SM00857">
    <property type="entry name" value="Resolvase"/>
    <property type="match status" value="1"/>
</dbReference>
<dbReference type="InterPro" id="IPR036162">
    <property type="entry name" value="Resolvase-like_N_sf"/>
</dbReference>
<protein>
    <submittedName>
        <fullName evidence="2">Resolvase domain protein</fullName>
    </submittedName>
</protein>
<dbReference type="GO" id="GO:0000150">
    <property type="term" value="F:DNA strand exchange activity"/>
    <property type="evidence" value="ECO:0007669"/>
    <property type="project" value="InterPro"/>
</dbReference>
<dbReference type="KEGG" id="dal:Dalk_2428"/>
<gene>
    <name evidence="2" type="ordered locus">Dalk_2428</name>
</gene>
<organism evidence="2 3">
    <name type="scientific">Desulfatibacillum aliphaticivorans</name>
    <dbReference type="NCBI Taxonomy" id="218208"/>
    <lineage>
        <taxon>Bacteria</taxon>
        <taxon>Pseudomonadati</taxon>
        <taxon>Thermodesulfobacteriota</taxon>
        <taxon>Desulfobacteria</taxon>
        <taxon>Desulfobacterales</taxon>
        <taxon>Desulfatibacillaceae</taxon>
        <taxon>Desulfatibacillum</taxon>
    </lineage>
</organism>
<evidence type="ECO:0000259" key="1">
    <source>
        <dbReference type="PROSITE" id="PS51736"/>
    </source>
</evidence>
<keyword evidence="3" id="KW-1185">Reference proteome</keyword>
<dbReference type="InterPro" id="IPR050639">
    <property type="entry name" value="SSR_resolvase"/>
</dbReference>
<dbReference type="PROSITE" id="PS51736">
    <property type="entry name" value="RECOMBINASES_3"/>
    <property type="match status" value="1"/>
</dbReference>
<name>B8FB35_DESAL</name>
<dbReference type="GO" id="GO:0003677">
    <property type="term" value="F:DNA binding"/>
    <property type="evidence" value="ECO:0007669"/>
    <property type="project" value="InterPro"/>
</dbReference>
<dbReference type="AlphaFoldDB" id="B8FB35"/>
<dbReference type="RefSeq" id="WP_015947195.1">
    <property type="nucleotide sequence ID" value="NC_011768.1"/>
</dbReference>
<dbReference type="PANTHER" id="PTHR30461:SF23">
    <property type="entry name" value="DNA RECOMBINASE-RELATED"/>
    <property type="match status" value="1"/>
</dbReference>
<sequence>MEKCFAYLRVSGQGQIDGNGFDRQIETIRAFADSKGFEVVSVYQDGGISGTTGEDDRPAFKSMVADILKNGVRIILVESLDRLAREYRIQEQLLIYLVSKGTSLVSANTGENVTEAIMSDPMRKAMVQIQGVFSELDKSLLVNKLKKAREKVRQDKGKCEGAKRYGENSEAEQAVIRHIRALRRNKRGGKKGLSYQAIADTLNAEGYTTKRGKQWGATQVRRVLHP</sequence>
<dbReference type="Gene3D" id="3.40.50.1390">
    <property type="entry name" value="Resolvase, N-terminal catalytic domain"/>
    <property type="match status" value="1"/>
</dbReference>
<proteinExistence type="predicted"/>
<dbReference type="Gene3D" id="3.90.1750.20">
    <property type="entry name" value="Putative Large Serine Recombinase, Chain B, Domain 2"/>
    <property type="match status" value="1"/>
</dbReference>
<dbReference type="SUPFAM" id="SSF53041">
    <property type="entry name" value="Resolvase-like"/>
    <property type="match status" value="1"/>
</dbReference>
<dbReference type="Pfam" id="PF00239">
    <property type="entry name" value="Resolvase"/>
    <property type="match status" value="1"/>
</dbReference>
<feature type="domain" description="Resolvase/invertase-type recombinase catalytic" evidence="1">
    <location>
        <begin position="3"/>
        <end position="156"/>
    </location>
</feature>
<dbReference type="Proteomes" id="UP000000739">
    <property type="component" value="Chromosome"/>
</dbReference>
<dbReference type="InterPro" id="IPR006119">
    <property type="entry name" value="Resolv_N"/>
</dbReference>
<dbReference type="eggNOG" id="COG1961">
    <property type="taxonomic scope" value="Bacteria"/>
</dbReference>
<dbReference type="PANTHER" id="PTHR30461">
    <property type="entry name" value="DNA-INVERTASE FROM LAMBDOID PROPHAGE"/>
    <property type="match status" value="1"/>
</dbReference>
<evidence type="ECO:0000313" key="2">
    <source>
        <dbReference type="EMBL" id="ACL04121.1"/>
    </source>
</evidence>
<reference evidence="2 3" key="1">
    <citation type="journal article" date="2012" name="Environ. Microbiol.">
        <title>The genome sequence of Desulfatibacillum alkenivorans AK-01: a blueprint for anaerobic alkane oxidation.</title>
        <authorList>
            <person name="Callaghan A.V."/>
            <person name="Morris B.E."/>
            <person name="Pereira I.A."/>
            <person name="McInerney M.J."/>
            <person name="Austin R.N."/>
            <person name="Groves J.T."/>
            <person name="Kukor J.J."/>
            <person name="Suflita J.M."/>
            <person name="Young L.Y."/>
            <person name="Zylstra G.J."/>
            <person name="Wawrik B."/>
        </authorList>
    </citation>
    <scope>NUCLEOTIDE SEQUENCE [LARGE SCALE GENOMIC DNA]</scope>
    <source>
        <strain evidence="2 3">AK-01</strain>
    </source>
</reference>